<keyword evidence="6 7" id="KW-0472">Membrane</keyword>
<reference evidence="8 9" key="1">
    <citation type="submission" date="2019-03" db="EMBL/GenBank/DDBJ databases">
        <title>Genomic Encyclopedia of Type Strains, Phase IV (KMG-IV): sequencing the most valuable type-strain genomes for metagenomic binning, comparative biology and taxonomic classification.</title>
        <authorList>
            <person name="Goeker M."/>
        </authorList>
    </citation>
    <scope>NUCLEOTIDE SEQUENCE [LARGE SCALE GENOMIC DNA]</scope>
    <source>
        <strain evidence="8 9">DSM 19605</strain>
    </source>
</reference>
<gene>
    <name evidence="8" type="ORF">DFR43_10544</name>
</gene>
<evidence type="ECO:0000256" key="3">
    <source>
        <dbReference type="ARBA" id="ARBA00022475"/>
    </source>
</evidence>
<evidence type="ECO:0000256" key="1">
    <source>
        <dbReference type="ARBA" id="ARBA00004651"/>
    </source>
</evidence>
<feature type="transmembrane region" description="Helical" evidence="7">
    <location>
        <begin position="94"/>
        <end position="116"/>
    </location>
</feature>
<comment type="caution">
    <text evidence="8">The sequence shown here is derived from an EMBL/GenBank/DDBJ whole genome shotgun (WGS) entry which is preliminary data.</text>
</comment>
<feature type="transmembrane region" description="Helical" evidence="7">
    <location>
        <begin position="53"/>
        <end position="74"/>
    </location>
</feature>
<sequence length="198" mass="20991">MSITLLPGDWLNLFLHFTVLSLLAVGGAITTAPEMHRYLVSQQQWLTDAQFTASIALAQAAPGPNLLFVALLGWNVGLNAAGGAAAGATAWGWGMAGVVVAMTAILIPSSTLTYVVTQWAHRNRERRGVKAFKQGMAPVVIALLLATGWLLSAAHPSPTEHWRLWLLTALTTLIVWKTRVHLLALIAAGGMLGAIGVV</sequence>
<dbReference type="GO" id="GO:0015109">
    <property type="term" value="F:chromate transmembrane transporter activity"/>
    <property type="evidence" value="ECO:0007669"/>
    <property type="project" value="InterPro"/>
</dbReference>
<keyword evidence="4 7" id="KW-0812">Transmembrane</keyword>
<evidence type="ECO:0000256" key="5">
    <source>
        <dbReference type="ARBA" id="ARBA00022989"/>
    </source>
</evidence>
<keyword evidence="9" id="KW-1185">Reference proteome</keyword>
<evidence type="ECO:0000256" key="2">
    <source>
        <dbReference type="ARBA" id="ARBA00005262"/>
    </source>
</evidence>
<name>A0A4R6UKF9_9BURK</name>
<dbReference type="AlphaFoldDB" id="A0A4R6UKF9"/>
<dbReference type="InterPro" id="IPR052518">
    <property type="entry name" value="CHR_Transporter"/>
</dbReference>
<accession>A0A4R6UKF9</accession>
<proteinExistence type="inferred from homology"/>
<feature type="transmembrane region" description="Helical" evidence="7">
    <location>
        <begin position="174"/>
        <end position="197"/>
    </location>
</feature>
<organism evidence="8 9">
    <name type="scientific">Tepidicella xavieri</name>
    <dbReference type="NCBI Taxonomy" id="360241"/>
    <lineage>
        <taxon>Bacteria</taxon>
        <taxon>Pseudomonadati</taxon>
        <taxon>Pseudomonadota</taxon>
        <taxon>Betaproteobacteria</taxon>
        <taxon>Burkholderiales</taxon>
        <taxon>Tepidicella</taxon>
    </lineage>
</organism>
<keyword evidence="5 7" id="KW-1133">Transmembrane helix</keyword>
<evidence type="ECO:0000256" key="6">
    <source>
        <dbReference type="ARBA" id="ARBA00023136"/>
    </source>
</evidence>
<evidence type="ECO:0000256" key="7">
    <source>
        <dbReference type="SAM" id="Phobius"/>
    </source>
</evidence>
<dbReference type="Pfam" id="PF02417">
    <property type="entry name" value="Chromate_transp"/>
    <property type="match status" value="1"/>
</dbReference>
<dbReference type="EMBL" id="SNYL01000005">
    <property type="protein sequence ID" value="TDQ43694.1"/>
    <property type="molecule type" value="Genomic_DNA"/>
</dbReference>
<protein>
    <submittedName>
        <fullName evidence="8">Chromate transporter</fullName>
    </submittedName>
</protein>
<feature type="transmembrane region" description="Helical" evidence="7">
    <location>
        <begin position="13"/>
        <end position="32"/>
    </location>
</feature>
<dbReference type="Proteomes" id="UP000295510">
    <property type="component" value="Unassembled WGS sequence"/>
</dbReference>
<feature type="transmembrane region" description="Helical" evidence="7">
    <location>
        <begin position="136"/>
        <end position="154"/>
    </location>
</feature>
<dbReference type="InterPro" id="IPR003370">
    <property type="entry name" value="Chromate_transpt"/>
</dbReference>
<keyword evidence="3" id="KW-1003">Cell membrane</keyword>
<comment type="subcellular location">
    <subcellularLocation>
        <location evidence="1">Cell membrane</location>
        <topology evidence="1">Multi-pass membrane protein</topology>
    </subcellularLocation>
</comment>
<dbReference type="PANTHER" id="PTHR43663:SF1">
    <property type="entry name" value="CHROMATE TRANSPORTER"/>
    <property type="match status" value="1"/>
</dbReference>
<comment type="similarity">
    <text evidence="2">Belongs to the chromate ion transporter (CHR) (TC 2.A.51) family.</text>
</comment>
<dbReference type="GO" id="GO:0005886">
    <property type="term" value="C:plasma membrane"/>
    <property type="evidence" value="ECO:0007669"/>
    <property type="project" value="UniProtKB-SubCell"/>
</dbReference>
<evidence type="ECO:0000256" key="4">
    <source>
        <dbReference type="ARBA" id="ARBA00022692"/>
    </source>
</evidence>
<evidence type="ECO:0000313" key="8">
    <source>
        <dbReference type="EMBL" id="TDQ43694.1"/>
    </source>
</evidence>
<dbReference type="PANTHER" id="PTHR43663">
    <property type="entry name" value="CHROMATE TRANSPORT PROTEIN-RELATED"/>
    <property type="match status" value="1"/>
</dbReference>
<evidence type="ECO:0000313" key="9">
    <source>
        <dbReference type="Proteomes" id="UP000295510"/>
    </source>
</evidence>